<organism evidence="2">
    <name type="scientific">bioreactor metagenome</name>
    <dbReference type="NCBI Taxonomy" id="1076179"/>
    <lineage>
        <taxon>unclassified sequences</taxon>
        <taxon>metagenomes</taxon>
        <taxon>ecological metagenomes</taxon>
    </lineage>
</organism>
<evidence type="ECO:0000259" key="1">
    <source>
        <dbReference type="Pfam" id="PF08241"/>
    </source>
</evidence>
<dbReference type="Pfam" id="PF08241">
    <property type="entry name" value="Methyltransf_11"/>
    <property type="match status" value="1"/>
</dbReference>
<dbReference type="Gene3D" id="3.40.50.150">
    <property type="entry name" value="Vaccinia Virus protein VP39"/>
    <property type="match status" value="1"/>
</dbReference>
<dbReference type="EMBL" id="VSSQ01000048">
    <property type="protein sequence ID" value="MPL69652.1"/>
    <property type="molecule type" value="Genomic_DNA"/>
</dbReference>
<dbReference type="GO" id="GO:0008757">
    <property type="term" value="F:S-adenosylmethionine-dependent methyltransferase activity"/>
    <property type="evidence" value="ECO:0007669"/>
    <property type="project" value="InterPro"/>
</dbReference>
<reference evidence="2" key="1">
    <citation type="submission" date="2019-08" db="EMBL/GenBank/DDBJ databases">
        <authorList>
            <person name="Kucharzyk K."/>
            <person name="Murdoch R.W."/>
            <person name="Higgins S."/>
            <person name="Loffler F."/>
        </authorList>
    </citation>
    <scope>NUCLEOTIDE SEQUENCE</scope>
</reference>
<dbReference type="CDD" id="cd02440">
    <property type="entry name" value="AdoMet_MTases"/>
    <property type="match status" value="1"/>
</dbReference>
<proteinExistence type="predicted"/>
<dbReference type="SUPFAM" id="SSF53335">
    <property type="entry name" value="S-adenosyl-L-methionine-dependent methyltransferases"/>
    <property type="match status" value="1"/>
</dbReference>
<gene>
    <name evidence="2" type="ORF">SDC9_15399</name>
</gene>
<name>A0A644TTS7_9ZZZZ</name>
<dbReference type="InterPro" id="IPR013216">
    <property type="entry name" value="Methyltransf_11"/>
</dbReference>
<dbReference type="AlphaFoldDB" id="A0A644TTS7"/>
<feature type="domain" description="Methyltransferase type 11" evidence="1">
    <location>
        <begin position="45"/>
        <end position="138"/>
    </location>
</feature>
<protein>
    <recommendedName>
        <fullName evidence="1">Methyltransferase type 11 domain-containing protein</fullName>
    </recommendedName>
</protein>
<comment type="caution">
    <text evidence="2">The sequence shown here is derived from an EMBL/GenBank/DDBJ whole genome shotgun (WGS) entry which is preliminary data.</text>
</comment>
<evidence type="ECO:0000313" key="2">
    <source>
        <dbReference type="EMBL" id="MPL69652.1"/>
    </source>
</evidence>
<sequence length="209" mass="23028">MKNPWLQIPFPDYENHMREVGQAQVLRRLLGDCLTRYKPGSLALIGCATGNGLEEVDPAITGIVHAVDINPAFLEQLNQRFGQSLPGLNIHCLDMETDLLPFSDAELIFCGLVLEYVKPEVLIPKLLQALSPDGTLVIVIQQTRKSSFVTPTRYNSLALLSGFAGEVSVDEMAALLGANGLCLCEMDEVRLNDSKTFLTFHCSKEKAHQ</sequence>
<accession>A0A644TTS7</accession>
<dbReference type="InterPro" id="IPR029063">
    <property type="entry name" value="SAM-dependent_MTases_sf"/>
</dbReference>